<comment type="caution">
    <text evidence="1">The sequence shown here is derived from an EMBL/GenBank/DDBJ whole genome shotgun (WGS) entry which is preliminary data.</text>
</comment>
<organism evidence="1 2">
    <name type="scientific">Blastopirellula retiformator</name>
    <dbReference type="NCBI Taxonomy" id="2527970"/>
    <lineage>
        <taxon>Bacteria</taxon>
        <taxon>Pseudomonadati</taxon>
        <taxon>Planctomycetota</taxon>
        <taxon>Planctomycetia</taxon>
        <taxon>Pirellulales</taxon>
        <taxon>Pirellulaceae</taxon>
        <taxon>Blastopirellula</taxon>
    </lineage>
</organism>
<dbReference type="CDD" id="cd11537">
    <property type="entry name" value="NTP-PPase_RS21-C6_like"/>
    <property type="match status" value="1"/>
</dbReference>
<dbReference type="EMBL" id="SJPF01000001">
    <property type="protein sequence ID" value="TWT38746.1"/>
    <property type="molecule type" value="Genomic_DNA"/>
</dbReference>
<dbReference type="RefSeq" id="WP_146428976.1">
    <property type="nucleotide sequence ID" value="NZ_SJPF01000001.1"/>
</dbReference>
<dbReference type="Gene3D" id="1.10.287.1080">
    <property type="entry name" value="MazG-like"/>
    <property type="match status" value="1"/>
</dbReference>
<protein>
    <submittedName>
        <fullName evidence="1">MazG nucleotide pyrophosphohydrolase domain protein</fullName>
    </submittedName>
</protein>
<gene>
    <name evidence="1" type="ORF">Enr8_04400</name>
</gene>
<dbReference type="OrthoDB" id="9791898at2"/>
<name>A0A5C5VJF9_9BACT</name>
<dbReference type="PANTHER" id="PTHR46523">
    <property type="entry name" value="DCTP PYROPHOSPHATASE 1"/>
    <property type="match status" value="1"/>
</dbReference>
<accession>A0A5C5VJF9</accession>
<sequence length="139" mass="15643">MSDETPSLDTLIDRLTTDEQTSVAAIKAMIAQFVAERDWRQFHAPKNISMALAVEAAELMEHFQWLTVQASREVTADSDKMTAIGEELADILCYGLALANELNIDVAAAMNDKMRKNIRKYPKDEYQGRYGKDDPGQMK</sequence>
<keyword evidence="1" id="KW-0378">Hydrolase</keyword>
<dbReference type="Proteomes" id="UP000318878">
    <property type="component" value="Unassembled WGS sequence"/>
</dbReference>
<dbReference type="GO" id="GO:0047429">
    <property type="term" value="F:nucleoside triphosphate diphosphatase activity"/>
    <property type="evidence" value="ECO:0007669"/>
    <property type="project" value="InterPro"/>
</dbReference>
<dbReference type="SUPFAM" id="SSF101386">
    <property type="entry name" value="all-alpha NTP pyrophosphatases"/>
    <property type="match status" value="1"/>
</dbReference>
<evidence type="ECO:0000313" key="1">
    <source>
        <dbReference type="EMBL" id="TWT38746.1"/>
    </source>
</evidence>
<proteinExistence type="predicted"/>
<dbReference type="PIRSF" id="PIRSF029826">
    <property type="entry name" value="UCP029826_pph"/>
    <property type="match status" value="1"/>
</dbReference>
<dbReference type="AlphaFoldDB" id="A0A5C5VJF9"/>
<evidence type="ECO:0000313" key="2">
    <source>
        <dbReference type="Proteomes" id="UP000318878"/>
    </source>
</evidence>
<keyword evidence="2" id="KW-1185">Reference proteome</keyword>
<reference evidence="1 2" key="1">
    <citation type="submission" date="2019-02" db="EMBL/GenBank/DDBJ databases">
        <title>Deep-cultivation of Planctomycetes and their phenomic and genomic characterization uncovers novel biology.</title>
        <authorList>
            <person name="Wiegand S."/>
            <person name="Jogler M."/>
            <person name="Boedeker C."/>
            <person name="Pinto D."/>
            <person name="Vollmers J."/>
            <person name="Rivas-Marin E."/>
            <person name="Kohn T."/>
            <person name="Peeters S.H."/>
            <person name="Heuer A."/>
            <person name="Rast P."/>
            <person name="Oberbeckmann S."/>
            <person name="Bunk B."/>
            <person name="Jeske O."/>
            <person name="Meyerdierks A."/>
            <person name="Storesund J.E."/>
            <person name="Kallscheuer N."/>
            <person name="Luecker S."/>
            <person name="Lage O.M."/>
            <person name="Pohl T."/>
            <person name="Merkel B.J."/>
            <person name="Hornburger P."/>
            <person name="Mueller R.-W."/>
            <person name="Bruemmer F."/>
            <person name="Labrenz M."/>
            <person name="Spormann A.M."/>
            <person name="Op Den Camp H."/>
            <person name="Overmann J."/>
            <person name="Amann R."/>
            <person name="Jetten M.S.M."/>
            <person name="Mascher T."/>
            <person name="Medema M.H."/>
            <person name="Devos D.P."/>
            <person name="Kaster A.-K."/>
            <person name="Ovreas L."/>
            <person name="Rohde M."/>
            <person name="Galperin M.Y."/>
            <person name="Jogler C."/>
        </authorList>
    </citation>
    <scope>NUCLEOTIDE SEQUENCE [LARGE SCALE GENOMIC DNA]</scope>
    <source>
        <strain evidence="1 2">Enr8</strain>
    </source>
</reference>
<dbReference type="InterPro" id="IPR052555">
    <property type="entry name" value="dCTP_Pyrophosphatase"/>
</dbReference>
<dbReference type="GO" id="GO:0009143">
    <property type="term" value="P:nucleoside triphosphate catabolic process"/>
    <property type="evidence" value="ECO:0007669"/>
    <property type="project" value="InterPro"/>
</dbReference>
<dbReference type="InterPro" id="IPR025984">
    <property type="entry name" value="DCTPP"/>
</dbReference>
<dbReference type="PANTHER" id="PTHR46523:SF1">
    <property type="entry name" value="DCTP PYROPHOSPHATASE 1"/>
    <property type="match status" value="1"/>
</dbReference>
<dbReference type="Pfam" id="PF12643">
    <property type="entry name" value="MazG-like"/>
    <property type="match status" value="1"/>
</dbReference>